<dbReference type="GO" id="GO:0004638">
    <property type="term" value="F:phosphoribosylaminoimidazole carboxylase activity"/>
    <property type="evidence" value="ECO:0007669"/>
    <property type="project" value="InterPro"/>
</dbReference>
<dbReference type="EC" id="6.3.4.18" evidence="4 5"/>
<dbReference type="RefSeq" id="WP_144886132.1">
    <property type="nucleotide sequence ID" value="NZ_VLLE01000003.1"/>
</dbReference>
<dbReference type="SUPFAM" id="SSF52440">
    <property type="entry name" value="PreATP-grasp domain"/>
    <property type="match status" value="1"/>
</dbReference>
<dbReference type="GO" id="GO:0034028">
    <property type="term" value="F:5-(carboxyamino)imidazole ribonucleotide synthase activity"/>
    <property type="evidence" value="ECO:0007669"/>
    <property type="project" value="UniProtKB-UniRule"/>
</dbReference>
<dbReference type="InterPro" id="IPR011054">
    <property type="entry name" value="Rudment_hybrid_motif"/>
</dbReference>
<feature type="domain" description="ATP-grasp" evidence="6">
    <location>
        <begin position="110"/>
        <end position="292"/>
    </location>
</feature>
<comment type="catalytic activity">
    <reaction evidence="4 5">
        <text>5-amino-1-(5-phospho-beta-D-ribosyl)imidazole + hydrogencarbonate + ATP = 5-carboxyamino-1-(5-phospho-D-ribosyl)imidazole + ADP + phosphate + 2 H(+)</text>
        <dbReference type="Rhea" id="RHEA:19317"/>
        <dbReference type="ChEBI" id="CHEBI:15378"/>
        <dbReference type="ChEBI" id="CHEBI:17544"/>
        <dbReference type="ChEBI" id="CHEBI:30616"/>
        <dbReference type="ChEBI" id="CHEBI:43474"/>
        <dbReference type="ChEBI" id="CHEBI:58730"/>
        <dbReference type="ChEBI" id="CHEBI:137981"/>
        <dbReference type="ChEBI" id="CHEBI:456216"/>
        <dbReference type="EC" id="6.3.4.18"/>
    </reaction>
</comment>
<dbReference type="UniPathway" id="UPA00074">
    <property type="reaction ID" value="UER00942"/>
</dbReference>
<dbReference type="PANTHER" id="PTHR11609:SF5">
    <property type="entry name" value="PHOSPHORIBOSYLAMINOIMIDAZOLE CARBOXYLASE"/>
    <property type="match status" value="1"/>
</dbReference>
<dbReference type="GO" id="GO:0006189">
    <property type="term" value="P:'de novo' IMP biosynthetic process"/>
    <property type="evidence" value="ECO:0007669"/>
    <property type="project" value="UniProtKB-UniRule"/>
</dbReference>
<dbReference type="PANTHER" id="PTHR11609">
    <property type="entry name" value="PURINE BIOSYNTHESIS PROTEIN 6/7, PUR6/7"/>
    <property type="match status" value="1"/>
</dbReference>
<evidence type="ECO:0000259" key="6">
    <source>
        <dbReference type="PROSITE" id="PS50975"/>
    </source>
</evidence>
<comment type="function">
    <text evidence="4">Catalyzes the ATP-dependent conversion of 5-aminoimidazole ribonucleotide (AIR) and HCO(3)(-) to N5-carboxyaminoimidazole ribonucleotide (N5-CAIR).</text>
</comment>
<dbReference type="Proteomes" id="UP000316167">
    <property type="component" value="Unassembled WGS sequence"/>
</dbReference>
<organism evidence="7 8">
    <name type="scientific">Lacibacter cauensis</name>
    <dbReference type="NCBI Taxonomy" id="510947"/>
    <lineage>
        <taxon>Bacteria</taxon>
        <taxon>Pseudomonadati</taxon>
        <taxon>Bacteroidota</taxon>
        <taxon>Chitinophagia</taxon>
        <taxon>Chitinophagales</taxon>
        <taxon>Chitinophagaceae</taxon>
        <taxon>Lacibacter</taxon>
    </lineage>
</organism>
<reference evidence="7 8" key="1">
    <citation type="journal article" date="2015" name="Stand. Genomic Sci.">
        <title>Genomic Encyclopedia of Bacterial and Archaeal Type Strains, Phase III: the genomes of soil and plant-associated and newly described type strains.</title>
        <authorList>
            <person name="Whitman W.B."/>
            <person name="Woyke T."/>
            <person name="Klenk H.P."/>
            <person name="Zhou Y."/>
            <person name="Lilburn T.G."/>
            <person name="Beck B.J."/>
            <person name="De Vos P."/>
            <person name="Vandamme P."/>
            <person name="Eisen J.A."/>
            <person name="Garrity G."/>
            <person name="Hugenholtz P."/>
            <person name="Kyrpides N.C."/>
        </authorList>
    </citation>
    <scope>NUCLEOTIDE SEQUENCE [LARGE SCALE GENOMIC DNA]</scope>
    <source>
        <strain evidence="7 8">CGMCC 1.7271</strain>
    </source>
</reference>
<comment type="caution">
    <text evidence="7">The sequence shown here is derived from an EMBL/GenBank/DDBJ whole genome shotgun (WGS) entry which is preliminary data.</text>
</comment>
<dbReference type="SUPFAM" id="SSF56059">
    <property type="entry name" value="Glutathione synthetase ATP-binding domain-like"/>
    <property type="match status" value="1"/>
</dbReference>
<dbReference type="InterPro" id="IPR013815">
    <property type="entry name" value="ATP_grasp_subdomain_1"/>
</dbReference>
<dbReference type="AlphaFoldDB" id="A0A562SRF9"/>
<dbReference type="NCBIfam" id="TIGR01161">
    <property type="entry name" value="purK"/>
    <property type="match status" value="1"/>
</dbReference>
<keyword evidence="8" id="KW-1185">Reference proteome</keyword>
<evidence type="ECO:0000256" key="5">
    <source>
        <dbReference type="RuleBase" id="RU361200"/>
    </source>
</evidence>
<comment type="caution">
    <text evidence="4">Lacks conserved residue(s) required for the propagation of feature annotation.</text>
</comment>
<dbReference type="InterPro" id="IPR054350">
    <property type="entry name" value="PurT/PurK_preATP-grasp"/>
</dbReference>
<dbReference type="Gene3D" id="3.30.470.20">
    <property type="entry name" value="ATP-grasp fold, B domain"/>
    <property type="match status" value="1"/>
</dbReference>
<dbReference type="OrthoDB" id="9804625at2"/>
<dbReference type="Gene3D" id="3.30.1490.20">
    <property type="entry name" value="ATP-grasp fold, A domain"/>
    <property type="match status" value="1"/>
</dbReference>
<dbReference type="InterPro" id="IPR005875">
    <property type="entry name" value="PurK"/>
</dbReference>
<dbReference type="Pfam" id="PF02222">
    <property type="entry name" value="ATP-grasp"/>
    <property type="match status" value="1"/>
</dbReference>
<feature type="binding site" evidence="4">
    <location>
        <position position="106"/>
    </location>
    <ligand>
        <name>ATP</name>
        <dbReference type="ChEBI" id="CHEBI:30616"/>
    </ligand>
</feature>
<evidence type="ECO:0000256" key="2">
    <source>
        <dbReference type="ARBA" id="ARBA00022755"/>
    </source>
</evidence>
<feature type="binding site" evidence="4">
    <location>
        <position position="144"/>
    </location>
    <ligand>
        <name>ATP</name>
        <dbReference type="ChEBI" id="CHEBI:30616"/>
    </ligand>
</feature>
<evidence type="ECO:0000313" key="8">
    <source>
        <dbReference type="Proteomes" id="UP000316167"/>
    </source>
</evidence>
<keyword evidence="2 4" id="KW-0658">Purine biosynthesis</keyword>
<keyword evidence="1 4" id="KW-0547">Nucleotide-binding</keyword>
<feature type="binding site" evidence="4">
    <location>
        <begin position="175"/>
        <end position="178"/>
    </location>
    <ligand>
        <name>ATP</name>
        <dbReference type="ChEBI" id="CHEBI:30616"/>
    </ligand>
</feature>
<gene>
    <name evidence="4 5" type="primary">purK</name>
    <name evidence="7" type="ORF">IQ13_1965</name>
</gene>
<dbReference type="PROSITE" id="PS50975">
    <property type="entry name" value="ATP_GRASP"/>
    <property type="match status" value="1"/>
</dbReference>
<comment type="function">
    <text evidence="5">Catalyzes the ATP-dependent conversion of 5-aminoimidazole ribonucleotide (AIR) and HCO(3)- to N5-carboxyaminoimidazole ribonucleotide (N5-CAIR).</text>
</comment>
<evidence type="ECO:0000313" key="7">
    <source>
        <dbReference type="EMBL" id="TWI83847.1"/>
    </source>
</evidence>
<keyword evidence="4 5" id="KW-0436">Ligase</keyword>
<dbReference type="HAMAP" id="MF_01928">
    <property type="entry name" value="PurK"/>
    <property type="match status" value="1"/>
</dbReference>
<comment type="pathway">
    <text evidence="4 5">Purine metabolism; IMP biosynthesis via de novo pathway; 5-amino-1-(5-phospho-D-ribosyl)imidazole-4-carboxylate from 5-amino-1-(5-phospho-D-ribosyl)imidazole (N5-CAIR route): step 1/2.</text>
</comment>
<dbReference type="InterPro" id="IPR016185">
    <property type="entry name" value="PreATP-grasp_dom_sf"/>
</dbReference>
<dbReference type="EMBL" id="VLLE01000003">
    <property type="protein sequence ID" value="TWI83847.1"/>
    <property type="molecule type" value="Genomic_DNA"/>
</dbReference>
<accession>A0A562SRF9</accession>
<dbReference type="NCBIfam" id="NF004679">
    <property type="entry name" value="PRK06019.1-5"/>
    <property type="match status" value="1"/>
</dbReference>
<evidence type="ECO:0000256" key="4">
    <source>
        <dbReference type="HAMAP-Rule" id="MF_01928"/>
    </source>
</evidence>
<dbReference type="InterPro" id="IPR003135">
    <property type="entry name" value="ATP-grasp_carboxylate-amine"/>
</dbReference>
<dbReference type="Pfam" id="PF22660">
    <property type="entry name" value="RS_preATP-grasp-like"/>
    <property type="match status" value="1"/>
</dbReference>
<dbReference type="SUPFAM" id="SSF51246">
    <property type="entry name" value="Rudiment single hybrid motif"/>
    <property type="match status" value="1"/>
</dbReference>
<comment type="subunit">
    <text evidence="4 5">Homodimer.</text>
</comment>
<dbReference type="GO" id="GO:0046872">
    <property type="term" value="F:metal ion binding"/>
    <property type="evidence" value="ECO:0007669"/>
    <property type="project" value="InterPro"/>
</dbReference>
<sequence>MNSSTTLRIGILGGGQLGRMLLQAAANYPVETYILENDEHCPSAHLCHHFTKGDIKDFETVYNFGKGLDAITIEIEAVNVEALEKLEAEGVKVFPKPAALRIIKNKIDQKKFYQQHQIPTSEFVITENKEELKAQASFLPAAHKIGMGGYDGKGVELLKTEADLERGFDAPSVLEKLVQVDKEIAMIVAVGQDGDTTMYPPAEMVFDPLLNLLDYQISPSELPEKILWKVEAIAMAVVRNLQSPGLFAVELFVDKNGEVLVNETAPRVHNSGHHSIEGNFSSQFDMLWRIMLGYPLGCTDPIMPSVILNVLGEDGFSGPVHYEGLEDVLKMENAFVHLYGKAQTKPGRKMGHVTVIGKDRTELTYKANRIKHLLKVKSK</sequence>
<comment type="similarity">
    <text evidence="4 5">Belongs to the PurK/PurT family.</text>
</comment>
<evidence type="ECO:0000256" key="3">
    <source>
        <dbReference type="ARBA" id="ARBA00022840"/>
    </source>
</evidence>
<keyword evidence="3 4" id="KW-0067">ATP-binding</keyword>
<evidence type="ECO:0000256" key="1">
    <source>
        <dbReference type="ARBA" id="ARBA00022741"/>
    </source>
</evidence>
<dbReference type="Gene3D" id="3.40.50.20">
    <property type="match status" value="1"/>
</dbReference>
<dbReference type="InterPro" id="IPR040686">
    <property type="entry name" value="PurK_C"/>
</dbReference>
<feature type="binding site" evidence="4">
    <location>
        <position position="183"/>
    </location>
    <ligand>
        <name>ATP</name>
        <dbReference type="ChEBI" id="CHEBI:30616"/>
    </ligand>
</feature>
<protein>
    <recommendedName>
        <fullName evidence="4 5">N5-carboxyaminoimidazole ribonucleotide synthase</fullName>
        <shortName evidence="4 5">N5-CAIR synthase</shortName>
        <ecNumber evidence="4 5">6.3.4.18</ecNumber>
    </recommendedName>
    <alternativeName>
        <fullName evidence="4 5">5-(carboxyamino)imidazole ribonucleotide synthetase</fullName>
    </alternativeName>
</protein>
<feature type="binding site" evidence="4">
    <location>
        <begin position="262"/>
        <end position="263"/>
    </location>
    <ligand>
        <name>ATP</name>
        <dbReference type="ChEBI" id="CHEBI:30616"/>
    </ligand>
</feature>
<dbReference type="GO" id="GO:0005524">
    <property type="term" value="F:ATP binding"/>
    <property type="evidence" value="ECO:0007669"/>
    <property type="project" value="UniProtKB-UniRule"/>
</dbReference>
<name>A0A562SRF9_9BACT</name>
<dbReference type="Pfam" id="PF17769">
    <property type="entry name" value="PurK_C"/>
    <property type="match status" value="1"/>
</dbReference>
<dbReference type="InterPro" id="IPR011761">
    <property type="entry name" value="ATP-grasp"/>
</dbReference>
<proteinExistence type="inferred from homology"/>